<dbReference type="Pfam" id="PF00881">
    <property type="entry name" value="Nitroreductase"/>
    <property type="match status" value="1"/>
</dbReference>
<dbReference type="Proteomes" id="UP000186455">
    <property type="component" value="Unassembled WGS sequence"/>
</dbReference>
<dbReference type="AlphaFoldDB" id="A0A1Q4V8J3"/>
<evidence type="ECO:0000313" key="7">
    <source>
        <dbReference type="Proteomes" id="UP000186455"/>
    </source>
</evidence>
<dbReference type="SUPFAM" id="SSF55469">
    <property type="entry name" value="FMN-dependent nitroreductase-like"/>
    <property type="match status" value="1"/>
</dbReference>
<dbReference type="NCBIfam" id="NF003768">
    <property type="entry name" value="PRK05365.1"/>
    <property type="match status" value="1"/>
</dbReference>
<keyword evidence="3" id="KW-0521">NADP</keyword>
<feature type="domain" description="Nitroreductase" evidence="5">
    <location>
        <begin position="29"/>
        <end position="170"/>
    </location>
</feature>
<dbReference type="InterPro" id="IPR029479">
    <property type="entry name" value="Nitroreductase"/>
</dbReference>
<reference evidence="6 7" key="1">
    <citation type="submission" date="2015-06" db="EMBL/GenBank/DDBJ databases">
        <title>Cloning and characterization of the uncialamcin biosynthetic gene cluster.</title>
        <authorList>
            <person name="Yan X."/>
            <person name="Huang T."/>
            <person name="Ge H."/>
            <person name="Shen B."/>
        </authorList>
    </citation>
    <scope>NUCLEOTIDE SEQUENCE [LARGE SCALE GENOMIC DNA]</scope>
    <source>
        <strain evidence="6 7">DCA2648</strain>
    </source>
</reference>
<evidence type="ECO:0000259" key="5">
    <source>
        <dbReference type="Pfam" id="PF00881"/>
    </source>
</evidence>
<dbReference type="InterPro" id="IPR000415">
    <property type="entry name" value="Nitroreductase-like"/>
</dbReference>
<evidence type="ECO:0000256" key="4">
    <source>
        <dbReference type="ARBA" id="ARBA00023002"/>
    </source>
</evidence>
<evidence type="ECO:0000256" key="3">
    <source>
        <dbReference type="ARBA" id="ARBA00022857"/>
    </source>
</evidence>
<dbReference type="STRING" id="1048205.AB852_15920"/>
<protein>
    <recommendedName>
        <fullName evidence="5">Nitroreductase domain-containing protein</fullName>
    </recommendedName>
</protein>
<name>A0A1Q4V8J3_9ACTN</name>
<sequence length="208" mass="23017">MNTPPTPDLYEEHLVLAAEARRLLFTGARTANSFTDEPVPDETLRAIWELAKWPPTSANTNPLRVLFLRSGDAQRRLIPHLAEGNRAKSVSAPVIAVLAYDTRYSEHIPRLLPFMPELKEALESDPVGHQEHARFNSALQAGYFLLSVRAAGLAAGPLGGFDADGVDGEFFPDGRLRSFLVVNIGKPGDNPWFERLPRLEYEEAVSCL</sequence>
<evidence type="ECO:0000256" key="1">
    <source>
        <dbReference type="ARBA" id="ARBA00022630"/>
    </source>
</evidence>
<dbReference type="CDD" id="cd02148">
    <property type="entry name" value="RutE-like"/>
    <property type="match status" value="1"/>
</dbReference>
<keyword evidence="4" id="KW-0560">Oxidoreductase</keyword>
<dbReference type="EMBL" id="LFBV01000003">
    <property type="protein sequence ID" value="OKH94117.1"/>
    <property type="molecule type" value="Genomic_DNA"/>
</dbReference>
<accession>A0A1Q4V8J3</accession>
<dbReference type="RefSeq" id="WP_073788678.1">
    <property type="nucleotide sequence ID" value="NZ_CP108638.1"/>
</dbReference>
<comment type="caution">
    <text evidence="6">The sequence shown here is derived from an EMBL/GenBank/DDBJ whole genome shotgun (WGS) entry which is preliminary data.</text>
</comment>
<dbReference type="GeneID" id="96796894"/>
<keyword evidence="7" id="KW-1185">Reference proteome</keyword>
<dbReference type="GO" id="GO:0016491">
    <property type="term" value="F:oxidoreductase activity"/>
    <property type="evidence" value="ECO:0007669"/>
    <property type="project" value="UniProtKB-KW"/>
</dbReference>
<dbReference type="InterPro" id="IPR023936">
    <property type="entry name" value="RutE-like"/>
</dbReference>
<keyword evidence="1" id="KW-0285">Flavoprotein</keyword>
<dbReference type="InterPro" id="IPR050461">
    <property type="entry name" value="Nitroreductase_HadB/RutE"/>
</dbReference>
<dbReference type="PANTHER" id="PTHR43543:SF1">
    <property type="entry name" value="MALONIC SEMIALDEHYDE REDUCTASE RUTE-RELATED"/>
    <property type="match status" value="1"/>
</dbReference>
<evidence type="ECO:0000256" key="2">
    <source>
        <dbReference type="ARBA" id="ARBA00022643"/>
    </source>
</evidence>
<proteinExistence type="predicted"/>
<gene>
    <name evidence="6" type="ORF">AB852_15920</name>
</gene>
<evidence type="ECO:0000313" key="6">
    <source>
        <dbReference type="EMBL" id="OKH94117.1"/>
    </source>
</evidence>
<dbReference type="PANTHER" id="PTHR43543">
    <property type="entry name" value="MALONIC SEMIALDEHYDE REDUCTASE RUTE-RELATED"/>
    <property type="match status" value="1"/>
</dbReference>
<keyword evidence="2" id="KW-0288">FMN</keyword>
<organism evidence="6 7">
    <name type="scientific">Streptomyces uncialis</name>
    <dbReference type="NCBI Taxonomy" id="1048205"/>
    <lineage>
        <taxon>Bacteria</taxon>
        <taxon>Bacillati</taxon>
        <taxon>Actinomycetota</taxon>
        <taxon>Actinomycetes</taxon>
        <taxon>Kitasatosporales</taxon>
        <taxon>Streptomycetaceae</taxon>
        <taxon>Streptomyces</taxon>
    </lineage>
</organism>
<dbReference type="Gene3D" id="3.40.109.10">
    <property type="entry name" value="NADH Oxidase"/>
    <property type="match status" value="1"/>
</dbReference>